<gene>
    <name evidence="1" type="ORF">K1I37_00200</name>
</gene>
<dbReference type="AlphaFoldDB" id="T0BTN8"/>
<dbReference type="Proteomes" id="UP000829401">
    <property type="component" value="Chromosome"/>
</dbReference>
<reference evidence="2" key="1">
    <citation type="journal article" date="2022" name="G3 (Bethesda)">
        <title>Unveiling the complete genome sequence of Alicyclobacillus acidoterrestris DSM 3922T, a taint-producing strain.</title>
        <authorList>
            <person name="Leonardo I.C."/>
            <person name="Barreto Crespo M.T."/>
            <person name="Gaspar F.B."/>
        </authorList>
    </citation>
    <scope>NUCLEOTIDE SEQUENCE [LARGE SCALE GENOMIC DNA]</scope>
    <source>
        <strain evidence="2">DSM 3922</strain>
    </source>
</reference>
<accession>T0BTN8</accession>
<name>T0BTN8_ALIAG</name>
<dbReference type="OrthoDB" id="9934864at2"/>
<dbReference type="KEGG" id="aaco:K1I37_00200"/>
<accession>A0A9E6ZHL6</accession>
<dbReference type="EMBL" id="CP080467">
    <property type="protein sequence ID" value="UNO49033.1"/>
    <property type="molecule type" value="Genomic_DNA"/>
</dbReference>
<keyword evidence="2" id="KW-1185">Reference proteome</keyword>
<organism evidence="1 2">
    <name type="scientific">Alicyclobacillus acidoterrestris (strain ATCC 49025 / DSM 3922 / CIP 106132 / NCIMB 13137 / GD3B)</name>
    <dbReference type="NCBI Taxonomy" id="1356854"/>
    <lineage>
        <taxon>Bacteria</taxon>
        <taxon>Bacillati</taxon>
        <taxon>Bacillota</taxon>
        <taxon>Bacilli</taxon>
        <taxon>Bacillales</taxon>
        <taxon>Alicyclobacillaceae</taxon>
        <taxon>Alicyclobacillus</taxon>
    </lineage>
</organism>
<evidence type="ECO:0000313" key="2">
    <source>
        <dbReference type="Proteomes" id="UP000829401"/>
    </source>
</evidence>
<proteinExistence type="predicted"/>
<protein>
    <submittedName>
        <fullName evidence="1">Uncharacterized protein</fullName>
    </submittedName>
</protein>
<dbReference type="STRING" id="1356854.N007_12010"/>
<evidence type="ECO:0000313" key="1">
    <source>
        <dbReference type="EMBL" id="UNO49033.1"/>
    </source>
</evidence>
<sequence length="381" mass="40672">MATQQLSANDQFVLSALKRNYPMPQVPVQYAGQVVDIELDSVPGWARAINLTCLLNVDITVASGGSAPSMSPFAPYNIFSAVEVSLGGGPFQRVNGLFYYLREMISTKQDPKNRPATDPSYVSGTTYSVPPIQAAAGSTETNTWRFGLKIPLEMQHGSVVGLLPLGSASTRCKVRLTLASQLWSNDQYMSPLYGGSGVSAQITPTAASWVAPNIKYFTAPAVSGGGTLPTPTIGQILNVQENTVSFVGAGSLTPCKFPNPFTYLRLYHIVIDGTGAPNSSGVTNFELDLTPGYPQFNYSTPASLQDYFEEMLDLYKNPLKTGVFIFDLWSGNDPTNPNDTQAINGATFSSLQTQIAVSASTSVASPAKIVTYAEALSPVGF</sequence>
<dbReference type="RefSeq" id="WP_021297460.1">
    <property type="nucleotide sequence ID" value="NZ_AURB01000154.1"/>
</dbReference>